<dbReference type="GeneTree" id="ENSGT01100000263478"/>
<dbReference type="InterPro" id="IPR007110">
    <property type="entry name" value="Ig-like_dom"/>
</dbReference>
<dbReference type="Pfam" id="PF13895">
    <property type="entry name" value="Ig_2"/>
    <property type="match status" value="1"/>
</dbReference>
<evidence type="ECO:0000313" key="14">
    <source>
        <dbReference type="Proteomes" id="UP000002280"/>
    </source>
</evidence>
<dbReference type="Pfam" id="PF00047">
    <property type="entry name" value="ig"/>
    <property type="match status" value="1"/>
</dbReference>
<evidence type="ECO:0000256" key="10">
    <source>
        <dbReference type="ARBA" id="ARBA00023319"/>
    </source>
</evidence>
<keyword evidence="4" id="KW-0732">Signal</keyword>
<keyword evidence="14" id="KW-1185">Reference proteome</keyword>
<dbReference type="SUPFAM" id="SSF48726">
    <property type="entry name" value="Immunoglobulin"/>
    <property type="match status" value="2"/>
</dbReference>
<evidence type="ECO:0000256" key="11">
    <source>
        <dbReference type="SAM" id="Phobius"/>
    </source>
</evidence>
<dbReference type="eggNOG" id="ENOG502SXQ3">
    <property type="taxonomic scope" value="Eukaryota"/>
</dbReference>
<name>H9H751_MONDO</name>
<evidence type="ECO:0000256" key="8">
    <source>
        <dbReference type="ARBA" id="ARBA00023157"/>
    </source>
</evidence>
<dbReference type="InterPro" id="IPR050412">
    <property type="entry name" value="Ig-like_Receptors_ImmuneReg"/>
</dbReference>
<dbReference type="InterPro" id="IPR003598">
    <property type="entry name" value="Ig_sub2"/>
</dbReference>
<keyword evidence="7 11" id="KW-0472">Membrane</keyword>
<dbReference type="Gene3D" id="2.60.40.10">
    <property type="entry name" value="Immunoglobulins"/>
    <property type="match status" value="2"/>
</dbReference>
<accession>H9H751</accession>
<dbReference type="InterPro" id="IPR003599">
    <property type="entry name" value="Ig_sub"/>
</dbReference>
<keyword evidence="6 11" id="KW-1133">Transmembrane helix</keyword>
<protein>
    <recommendedName>
        <fullName evidence="12">Ig-like domain-containing protein</fullName>
    </recommendedName>
</protein>
<evidence type="ECO:0000256" key="7">
    <source>
        <dbReference type="ARBA" id="ARBA00023136"/>
    </source>
</evidence>
<sequence>RAAQAQPQSLLAAASGSTMTPALSVLLCLGESSAAPTLEGTLATIKAENGSVVPQGGAVTLRCRGSWEAVEWRLEKRGGSGWSLIKAVRQAGNEGEFSLPSVTSHDAGTYRCLYRHSSYRWSDRSDPLELVVTGKADPPPRQALPSSEVASGQNVTLQCWSEPYHDGFLLCKEEEEISCSWTWRHGWGPQADFFFPAVTPTQDGTYRCFGFNSSSPSPVSGEVAPAPPSPSPNAAALDYTVGNLVLLNLAGLVLVLLGVLLAEHWKSSREQPIQGVLG</sequence>
<dbReference type="InterPro" id="IPR013151">
    <property type="entry name" value="Immunoglobulin_dom"/>
</dbReference>
<evidence type="ECO:0000256" key="1">
    <source>
        <dbReference type="ARBA" id="ARBA00004162"/>
    </source>
</evidence>
<dbReference type="FunFam" id="2.60.40.10:FF:000049">
    <property type="entry name" value="Leukocyte immunoglobulin-like receptor subfamily B member 1"/>
    <property type="match status" value="2"/>
</dbReference>
<evidence type="ECO:0000313" key="13">
    <source>
        <dbReference type="Ensembl" id="ENSMODP00000023205.2"/>
    </source>
</evidence>
<evidence type="ECO:0000256" key="6">
    <source>
        <dbReference type="ARBA" id="ARBA00022989"/>
    </source>
</evidence>
<feature type="transmembrane region" description="Helical" evidence="11">
    <location>
        <begin position="241"/>
        <end position="262"/>
    </location>
</feature>
<evidence type="ECO:0000256" key="5">
    <source>
        <dbReference type="ARBA" id="ARBA00022737"/>
    </source>
</evidence>
<evidence type="ECO:0000256" key="3">
    <source>
        <dbReference type="ARBA" id="ARBA00022692"/>
    </source>
</evidence>
<dbReference type="PROSITE" id="PS50835">
    <property type="entry name" value="IG_LIKE"/>
    <property type="match status" value="2"/>
</dbReference>
<organism evidence="13 14">
    <name type="scientific">Monodelphis domestica</name>
    <name type="common">Gray short-tailed opossum</name>
    <dbReference type="NCBI Taxonomy" id="13616"/>
    <lineage>
        <taxon>Eukaryota</taxon>
        <taxon>Metazoa</taxon>
        <taxon>Chordata</taxon>
        <taxon>Craniata</taxon>
        <taxon>Vertebrata</taxon>
        <taxon>Euteleostomi</taxon>
        <taxon>Mammalia</taxon>
        <taxon>Metatheria</taxon>
        <taxon>Didelphimorphia</taxon>
        <taxon>Didelphidae</taxon>
        <taxon>Monodelphis</taxon>
    </lineage>
</organism>
<dbReference type="PANTHER" id="PTHR11738">
    <property type="entry name" value="MHC CLASS I NK CELL RECEPTOR"/>
    <property type="match status" value="1"/>
</dbReference>
<keyword evidence="2" id="KW-1003">Cell membrane</keyword>
<dbReference type="Bgee" id="ENSMODG00000002375">
    <property type="expression patterns" value="Expressed in extraembryonic membrane and 8 other cell types or tissues"/>
</dbReference>
<feature type="domain" description="Ig-like" evidence="12">
    <location>
        <begin position="36"/>
        <end position="133"/>
    </location>
</feature>
<dbReference type="Proteomes" id="UP000002280">
    <property type="component" value="Chromosome 4"/>
</dbReference>
<dbReference type="HOGENOM" id="CLU_021100_7_1_1"/>
<dbReference type="PANTHER" id="PTHR11738:SF179">
    <property type="entry name" value="LEUKOCYTE IMMUNOGLOBULIN-LIKE RECEPTOR SUBFAMILY A MEMBER 5"/>
    <property type="match status" value="1"/>
</dbReference>
<keyword evidence="3 11" id="KW-0812">Transmembrane</keyword>
<reference evidence="13" key="3">
    <citation type="submission" date="2025-09" db="UniProtKB">
        <authorList>
            <consortium name="Ensembl"/>
        </authorList>
    </citation>
    <scope>IDENTIFICATION</scope>
</reference>
<dbReference type="GO" id="GO:0005886">
    <property type="term" value="C:plasma membrane"/>
    <property type="evidence" value="ECO:0007669"/>
    <property type="project" value="UniProtKB-SubCell"/>
</dbReference>
<keyword evidence="10" id="KW-0393">Immunoglobulin domain</keyword>
<evidence type="ECO:0000259" key="12">
    <source>
        <dbReference type="PROSITE" id="PS50835"/>
    </source>
</evidence>
<evidence type="ECO:0000256" key="4">
    <source>
        <dbReference type="ARBA" id="ARBA00022729"/>
    </source>
</evidence>
<comment type="subcellular location">
    <subcellularLocation>
        <location evidence="1">Cell membrane</location>
        <topology evidence="1">Single-pass membrane protein</topology>
    </subcellularLocation>
</comment>
<dbReference type="Ensembl" id="ENSMODT00000023618.2">
    <property type="protein sequence ID" value="ENSMODP00000023205.2"/>
    <property type="gene ID" value="ENSMODG00000002375.3"/>
</dbReference>
<proteinExistence type="predicted"/>
<dbReference type="SMART" id="SM00409">
    <property type="entry name" value="IG"/>
    <property type="match status" value="2"/>
</dbReference>
<evidence type="ECO:0000256" key="9">
    <source>
        <dbReference type="ARBA" id="ARBA00023180"/>
    </source>
</evidence>
<evidence type="ECO:0000256" key="2">
    <source>
        <dbReference type="ARBA" id="ARBA00022475"/>
    </source>
</evidence>
<dbReference type="AlphaFoldDB" id="H9H751"/>
<dbReference type="GO" id="GO:0007166">
    <property type="term" value="P:cell surface receptor signaling pathway"/>
    <property type="evidence" value="ECO:0007669"/>
    <property type="project" value="UniProtKB-ARBA"/>
</dbReference>
<dbReference type="SMART" id="SM00408">
    <property type="entry name" value="IGc2"/>
    <property type="match status" value="2"/>
</dbReference>
<dbReference type="InterPro" id="IPR013783">
    <property type="entry name" value="Ig-like_fold"/>
</dbReference>
<reference evidence="13" key="2">
    <citation type="submission" date="2025-08" db="UniProtKB">
        <authorList>
            <consortium name="Ensembl"/>
        </authorList>
    </citation>
    <scope>IDENTIFICATION</scope>
</reference>
<keyword evidence="8" id="KW-1015">Disulfide bond</keyword>
<keyword evidence="9" id="KW-0325">Glycoprotein</keyword>
<keyword evidence="5" id="KW-0677">Repeat</keyword>
<dbReference type="InterPro" id="IPR036179">
    <property type="entry name" value="Ig-like_dom_sf"/>
</dbReference>
<feature type="domain" description="Ig-like" evidence="12">
    <location>
        <begin position="138"/>
        <end position="224"/>
    </location>
</feature>
<reference evidence="13 14" key="1">
    <citation type="journal article" date="2007" name="Nature">
        <title>Genome of the marsupial Monodelphis domestica reveals innovation in non-coding sequences.</title>
        <authorList>
            <person name="Mikkelsen T.S."/>
            <person name="Wakefield M.J."/>
            <person name="Aken B."/>
            <person name="Amemiya C.T."/>
            <person name="Chang J.L."/>
            <person name="Duke S."/>
            <person name="Garber M."/>
            <person name="Gentles A.J."/>
            <person name="Goodstadt L."/>
            <person name="Heger A."/>
            <person name="Jurka J."/>
            <person name="Kamal M."/>
            <person name="Mauceli E."/>
            <person name="Searle S.M."/>
            <person name="Sharpe T."/>
            <person name="Baker M.L."/>
            <person name="Batzer M.A."/>
            <person name="Benos P.V."/>
            <person name="Belov K."/>
            <person name="Clamp M."/>
            <person name="Cook A."/>
            <person name="Cuff J."/>
            <person name="Das R."/>
            <person name="Davidow L."/>
            <person name="Deakin J.E."/>
            <person name="Fazzari M.J."/>
            <person name="Glass J.L."/>
            <person name="Grabherr M."/>
            <person name="Greally J.M."/>
            <person name="Gu W."/>
            <person name="Hore T.A."/>
            <person name="Huttley G.A."/>
            <person name="Kleber M."/>
            <person name="Jirtle R.L."/>
            <person name="Koina E."/>
            <person name="Lee J.T."/>
            <person name="Mahony S."/>
            <person name="Marra M.A."/>
            <person name="Miller R.D."/>
            <person name="Nicholls R.D."/>
            <person name="Oda M."/>
            <person name="Papenfuss A.T."/>
            <person name="Parra Z.E."/>
            <person name="Pollock D.D."/>
            <person name="Ray D.A."/>
            <person name="Schein J.E."/>
            <person name="Speed T.P."/>
            <person name="Thompson K."/>
            <person name="VandeBerg J.L."/>
            <person name="Wade C.M."/>
            <person name="Walker J.A."/>
            <person name="Waters P.D."/>
            <person name="Webber C."/>
            <person name="Weidman J.R."/>
            <person name="Xie X."/>
            <person name="Zody M.C."/>
            <person name="Baldwin J."/>
            <person name="Abdouelleil A."/>
            <person name="Abdulkadir J."/>
            <person name="Abebe A."/>
            <person name="Abera B."/>
            <person name="Abreu J."/>
            <person name="Acer S.C."/>
            <person name="Aftuck L."/>
            <person name="Alexander A."/>
            <person name="An P."/>
            <person name="Anderson E."/>
            <person name="Anderson S."/>
            <person name="Arachi H."/>
            <person name="Azer M."/>
            <person name="Bachantsang P."/>
            <person name="Barry A."/>
            <person name="Bayul T."/>
            <person name="Berlin A."/>
            <person name="Bessette D."/>
            <person name="Bloom T."/>
            <person name="Bloom T."/>
            <person name="Boguslavskiy L."/>
            <person name="Bonnet C."/>
            <person name="Boukhgalter B."/>
            <person name="Bourzgui I."/>
            <person name="Brown A."/>
            <person name="Cahill P."/>
            <person name="Channer S."/>
            <person name="Cheshatsang Y."/>
            <person name="Chuda L."/>
            <person name="Citroen M."/>
            <person name="Collymore A."/>
            <person name="Cooke P."/>
            <person name="Costello M."/>
            <person name="D'Aco K."/>
            <person name="Daza R."/>
            <person name="De Haan G."/>
            <person name="DeGray S."/>
            <person name="DeMaso C."/>
            <person name="Dhargay N."/>
            <person name="Dooley K."/>
            <person name="Dooley E."/>
            <person name="Doricent M."/>
            <person name="Dorje P."/>
            <person name="Dorjee K."/>
            <person name="Dupes A."/>
            <person name="Elong R."/>
            <person name="Falk J."/>
            <person name="Farina A."/>
            <person name="Faro S."/>
            <person name="Ferguson D."/>
            <person name="Fisher S."/>
            <person name="Foley C.D."/>
            <person name="Franke A."/>
            <person name="Friedrich D."/>
            <person name="Gadbois L."/>
            <person name="Gearin G."/>
            <person name="Gearin C.R."/>
            <person name="Giannoukos G."/>
            <person name="Goode T."/>
            <person name="Graham J."/>
            <person name="Grandbois E."/>
            <person name="Grewal S."/>
            <person name="Gyaltsen K."/>
            <person name="Hafez N."/>
            <person name="Hagos B."/>
            <person name="Hall J."/>
            <person name="Henson C."/>
            <person name="Hollinger A."/>
            <person name="Honan T."/>
            <person name="Huard M.D."/>
            <person name="Hughes L."/>
            <person name="Hurhula B."/>
            <person name="Husby M.E."/>
            <person name="Kamat A."/>
            <person name="Kanga B."/>
            <person name="Kashin S."/>
            <person name="Khazanovich D."/>
            <person name="Kisner P."/>
            <person name="Lance K."/>
            <person name="Lara M."/>
            <person name="Lee W."/>
            <person name="Lennon N."/>
            <person name="Letendre F."/>
            <person name="LeVine R."/>
            <person name="Lipovsky A."/>
            <person name="Liu X."/>
            <person name="Liu J."/>
            <person name="Liu S."/>
            <person name="Lokyitsang T."/>
            <person name="Lokyitsang Y."/>
            <person name="Lubonja R."/>
            <person name="Lui A."/>
            <person name="MacDonald P."/>
            <person name="Magnisalis V."/>
            <person name="Maru K."/>
            <person name="Matthews C."/>
            <person name="McCusker W."/>
            <person name="McDonough S."/>
            <person name="Mehta T."/>
            <person name="Meldrim J."/>
            <person name="Meneus L."/>
            <person name="Mihai O."/>
            <person name="Mihalev A."/>
            <person name="Mihova T."/>
            <person name="Mittelman R."/>
            <person name="Mlenga V."/>
            <person name="Montmayeur A."/>
            <person name="Mulrain L."/>
            <person name="Navidi A."/>
            <person name="Naylor J."/>
            <person name="Negash T."/>
            <person name="Nguyen T."/>
            <person name="Nguyen N."/>
            <person name="Nicol R."/>
            <person name="Norbu C."/>
            <person name="Norbu N."/>
            <person name="Novod N."/>
            <person name="O'Neill B."/>
            <person name="Osman S."/>
            <person name="Markiewicz E."/>
            <person name="Oyono O.L."/>
            <person name="Patti C."/>
            <person name="Phunkhang P."/>
            <person name="Pierre F."/>
            <person name="Priest M."/>
            <person name="Raghuraman S."/>
            <person name="Rege F."/>
            <person name="Reyes R."/>
            <person name="Rise C."/>
            <person name="Rogov P."/>
            <person name="Ross K."/>
            <person name="Ryan E."/>
            <person name="Settipalli S."/>
            <person name="Shea T."/>
            <person name="Sherpa N."/>
            <person name="Shi L."/>
            <person name="Shih D."/>
            <person name="Sparrow T."/>
            <person name="Spaulding J."/>
            <person name="Stalker J."/>
            <person name="Stange-Thomann N."/>
            <person name="Stavropoulos S."/>
            <person name="Stone C."/>
            <person name="Strader C."/>
            <person name="Tesfaye S."/>
            <person name="Thomson T."/>
            <person name="Thoulutsang Y."/>
            <person name="Thoulutsang D."/>
            <person name="Topham K."/>
            <person name="Topping I."/>
            <person name="Tsamla T."/>
            <person name="Vassiliev H."/>
            <person name="Vo A."/>
            <person name="Wangchuk T."/>
            <person name="Wangdi T."/>
            <person name="Weiand M."/>
            <person name="Wilkinson J."/>
            <person name="Wilson A."/>
            <person name="Yadav S."/>
            <person name="Young G."/>
            <person name="Yu Q."/>
            <person name="Zembek L."/>
            <person name="Zhong D."/>
            <person name="Zimmer A."/>
            <person name="Zwirko Z."/>
            <person name="Jaffe D.B."/>
            <person name="Alvarez P."/>
            <person name="Brockman W."/>
            <person name="Butler J."/>
            <person name="Chin C."/>
            <person name="Gnerre S."/>
            <person name="MacCallum I."/>
            <person name="Graves J.A."/>
            <person name="Ponting C.P."/>
            <person name="Breen M."/>
            <person name="Samollow P.B."/>
            <person name="Lander E.S."/>
            <person name="Lindblad-Toh K."/>
        </authorList>
    </citation>
    <scope>NUCLEOTIDE SEQUENCE [LARGE SCALE GENOMIC DNA]</scope>
</reference>